<dbReference type="InterPro" id="IPR043504">
    <property type="entry name" value="Peptidase_S1_PA_chymotrypsin"/>
</dbReference>
<proteinExistence type="predicted"/>
<dbReference type="EMBL" id="MSFK01000030">
    <property type="protein sequence ID" value="PWY74493.1"/>
    <property type="molecule type" value="Genomic_DNA"/>
</dbReference>
<dbReference type="RefSeq" id="XP_025463686.1">
    <property type="nucleotide sequence ID" value="XM_025615933.1"/>
</dbReference>
<protein>
    <recommendedName>
        <fullName evidence="4">Serine protease</fullName>
    </recommendedName>
</protein>
<dbReference type="InterPro" id="IPR009003">
    <property type="entry name" value="Peptidase_S1_PA"/>
</dbReference>
<name>A0A317VJI9_9EURO</name>
<accession>A0A317VJI9</accession>
<dbReference type="AlphaFoldDB" id="A0A317VJI9"/>
<evidence type="ECO:0000313" key="2">
    <source>
        <dbReference type="EMBL" id="PWY74493.1"/>
    </source>
</evidence>
<organism evidence="2 3">
    <name type="scientific">Aspergillus sclerotioniger CBS 115572</name>
    <dbReference type="NCBI Taxonomy" id="1450535"/>
    <lineage>
        <taxon>Eukaryota</taxon>
        <taxon>Fungi</taxon>
        <taxon>Dikarya</taxon>
        <taxon>Ascomycota</taxon>
        <taxon>Pezizomycotina</taxon>
        <taxon>Eurotiomycetes</taxon>
        <taxon>Eurotiomycetidae</taxon>
        <taxon>Eurotiales</taxon>
        <taxon>Aspergillaceae</taxon>
        <taxon>Aspergillus</taxon>
        <taxon>Aspergillus subgen. Circumdati</taxon>
    </lineage>
</organism>
<dbReference type="Proteomes" id="UP000246702">
    <property type="component" value="Unassembled WGS sequence"/>
</dbReference>
<dbReference type="SUPFAM" id="SSF50494">
    <property type="entry name" value="Trypsin-like serine proteases"/>
    <property type="match status" value="1"/>
</dbReference>
<dbReference type="OrthoDB" id="5367135at2759"/>
<sequence>MSDEESFELNPLVWDPSRSRLPEKEESWGLKKARTQDREDWVVRLKFKQDGEPDEKVGTGFFLNIPGAEWYVILTAGHNLVDKSGHPSKDLIIERHKHKYPIEPLDIPPFVCPLYHRERGEQGPDHDYGVILVRRQFETNKNLRKALDLDLGFGFALNLAYENLESKTLELTGFFPHEEDKTGRKVQSKEQELEPLSTSSGECRIARESHLEYDITTDKGLSGSPVFMPYNGHETVVAVHNNGPARRGKGSTGARINATVLKQIFEWANLSQHHKALKAASDKSEPDPLYLHFPPYEDLAWVHWGKEGMNTAFDVFPAYAPTPLVDVSMLHVFQHVPPPDWPEARKDQQWVLWDVMAKGVTLTDTLQQFCFVELKQSKKGKMFTVVVRLEGGRDQSMACLVVNGDDITELDRETDTFDGSNVSLEKYIKNLPLKYNTFCWDDVAA</sequence>
<dbReference type="GeneID" id="37118076"/>
<feature type="region of interest" description="Disordered" evidence="1">
    <location>
        <begin position="179"/>
        <end position="201"/>
    </location>
</feature>
<comment type="caution">
    <text evidence="2">The sequence shown here is derived from an EMBL/GenBank/DDBJ whole genome shotgun (WGS) entry which is preliminary data.</text>
</comment>
<gene>
    <name evidence="2" type="ORF">BO94DRAFT_589175</name>
</gene>
<evidence type="ECO:0000313" key="3">
    <source>
        <dbReference type="Proteomes" id="UP000246702"/>
    </source>
</evidence>
<keyword evidence="3" id="KW-1185">Reference proteome</keyword>
<dbReference type="Gene3D" id="2.40.10.10">
    <property type="entry name" value="Trypsin-like serine proteases"/>
    <property type="match status" value="2"/>
</dbReference>
<dbReference type="STRING" id="1450535.A0A317VJI9"/>
<evidence type="ECO:0000256" key="1">
    <source>
        <dbReference type="SAM" id="MobiDB-lite"/>
    </source>
</evidence>
<feature type="compositionally biased region" description="Basic and acidic residues" evidence="1">
    <location>
        <begin position="179"/>
        <end position="192"/>
    </location>
</feature>
<evidence type="ECO:0008006" key="4">
    <source>
        <dbReference type="Google" id="ProtNLM"/>
    </source>
</evidence>
<reference evidence="2 3" key="1">
    <citation type="submission" date="2016-12" db="EMBL/GenBank/DDBJ databases">
        <title>The genomes of Aspergillus section Nigri reveals drivers in fungal speciation.</title>
        <authorList>
            <consortium name="DOE Joint Genome Institute"/>
            <person name="Vesth T.C."/>
            <person name="Nybo J."/>
            <person name="Theobald S."/>
            <person name="Brandl J."/>
            <person name="Frisvad J.C."/>
            <person name="Nielsen K.F."/>
            <person name="Lyhne E.K."/>
            <person name="Kogle M.E."/>
            <person name="Kuo A."/>
            <person name="Riley R."/>
            <person name="Clum A."/>
            <person name="Nolan M."/>
            <person name="Lipzen A."/>
            <person name="Salamov A."/>
            <person name="Henrissat B."/>
            <person name="Wiebenga A."/>
            <person name="De Vries R.P."/>
            <person name="Grigoriev I.V."/>
            <person name="Mortensen U.H."/>
            <person name="Andersen M.R."/>
            <person name="Baker S.E."/>
        </authorList>
    </citation>
    <scope>NUCLEOTIDE SEQUENCE [LARGE SCALE GENOMIC DNA]</scope>
    <source>
        <strain evidence="2 3">CBS 115572</strain>
    </source>
</reference>